<dbReference type="Proteomes" id="UP000778578">
    <property type="component" value="Unassembled WGS sequence"/>
</dbReference>
<keyword evidence="3" id="KW-1185">Reference proteome</keyword>
<organism evidence="2 3">
    <name type="scientific">Actinacidiphila acidipaludis</name>
    <dbReference type="NCBI Taxonomy" id="2873382"/>
    <lineage>
        <taxon>Bacteria</taxon>
        <taxon>Bacillati</taxon>
        <taxon>Actinomycetota</taxon>
        <taxon>Actinomycetes</taxon>
        <taxon>Kitasatosporales</taxon>
        <taxon>Streptomycetaceae</taxon>
        <taxon>Actinacidiphila</taxon>
    </lineage>
</organism>
<proteinExistence type="predicted"/>
<feature type="region of interest" description="Disordered" evidence="1">
    <location>
        <begin position="18"/>
        <end position="39"/>
    </location>
</feature>
<name>A0ABS7QI28_9ACTN</name>
<evidence type="ECO:0000313" key="2">
    <source>
        <dbReference type="EMBL" id="MBY8882823.1"/>
    </source>
</evidence>
<evidence type="ECO:0000313" key="3">
    <source>
        <dbReference type="Proteomes" id="UP000778578"/>
    </source>
</evidence>
<accession>A0ABS7QI28</accession>
<dbReference type="RefSeq" id="WP_222969450.1">
    <property type="nucleotide sequence ID" value="NZ_JAINZZ010000088.1"/>
</dbReference>
<gene>
    <name evidence="2" type="ORF">K7862_35085</name>
</gene>
<comment type="caution">
    <text evidence="2">The sequence shown here is derived from an EMBL/GenBank/DDBJ whole genome shotgun (WGS) entry which is preliminary data.</text>
</comment>
<sequence length="160" mass="16651">MVLGAACATLATVAALRSGPAPHEDGSGDGGATGGPTAPQAGQALAVARQEFGLLSGGGWAQAWDLWTPTAQRAVPQAEFVRVNTECRPPVGVPYVIDASSVPDPTTVRVDWHRADTTGSATLSYRAGRWRFAPDARTLADYRPGADRLIQNRTAAGSCH</sequence>
<protein>
    <recommendedName>
        <fullName evidence="4">Lipoprotein</fullName>
    </recommendedName>
</protein>
<evidence type="ECO:0000256" key="1">
    <source>
        <dbReference type="SAM" id="MobiDB-lite"/>
    </source>
</evidence>
<reference evidence="2 3" key="1">
    <citation type="submission" date="2021-08" db="EMBL/GenBank/DDBJ databases">
        <title>WGS of actinomycetes from Thailand.</title>
        <authorList>
            <person name="Thawai C."/>
        </authorList>
    </citation>
    <scope>NUCLEOTIDE SEQUENCE [LARGE SCALE GENOMIC DNA]</scope>
    <source>
        <strain evidence="2 3">PLK6-54</strain>
    </source>
</reference>
<evidence type="ECO:0008006" key="4">
    <source>
        <dbReference type="Google" id="ProtNLM"/>
    </source>
</evidence>
<dbReference type="EMBL" id="JAINZZ010000088">
    <property type="protein sequence ID" value="MBY8882823.1"/>
    <property type="molecule type" value="Genomic_DNA"/>
</dbReference>